<reference evidence="2" key="1">
    <citation type="submission" date="2023-03" db="EMBL/GenBank/DDBJ databases">
        <title>Chromosome-scale reference genome and RAD-based genetic map of yellow starthistle (Centaurea solstitialis) reveal putative structural variation and QTLs associated with invader traits.</title>
        <authorList>
            <person name="Reatini B."/>
            <person name="Cang F.A."/>
            <person name="Jiang Q."/>
            <person name="Mckibben M.T.W."/>
            <person name="Barker M.S."/>
            <person name="Rieseberg L.H."/>
            <person name="Dlugosch K.M."/>
        </authorList>
    </citation>
    <scope>NUCLEOTIDE SEQUENCE</scope>
    <source>
        <strain evidence="2">CAN-66</strain>
        <tissue evidence="2">Leaf</tissue>
    </source>
</reference>
<name>A0AA38U6U3_9ASTR</name>
<evidence type="ECO:0000256" key="1">
    <source>
        <dbReference type="SAM" id="Phobius"/>
    </source>
</evidence>
<dbReference type="Proteomes" id="UP001172457">
    <property type="component" value="Chromosome 1"/>
</dbReference>
<sequence>MSDSDDGDVDLIINQIVMNNIRATEAVRGFIENELTEPSNKRARGPTKDRDRFSDMYIVSRLAWICVLYVIRLGNVIAQPLKKSEQEFTLGATISLSHLVDVADITHSTNKKDTILNAIMATYVWTVWHLLNYVIFNNKVISKNVVFEVISHSFWWVRVRYSKGEAIKWDHWCSNLLDLVVPNILLLQKVKIKKIQTSGFGVFRYIQT</sequence>
<keyword evidence="1" id="KW-1133">Transmembrane helix</keyword>
<protein>
    <submittedName>
        <fullName evidence="2">Uncharacterized protein</fullName>
    </submittedName>
</protein>
<keyword evidence="1" id="KW-0472">Membrane</keyword>
<dbReference type="AlphaFoldDB" id="A0AA38U6U3"/>
<proteinExistence type="predicted"/>
<gene>
    <name evidence="2" type="ORF">OSB04_000158</name>
</gene>
<comment type="caution">
    <text evidence="2">The sequence shown here is derived from an EMBL/GenBank/DDBJ whole genome shotgun (WGS) entry which is preliminary data.</text>
</comment>
<accession>A0AA38U6U3</accession>
<feature type="transmembrane region" description="Helical" evidence="1">
    <location>
        <begin position="115"/>
        <end position="136"/>
    </location>
</feature>
<keyword evidence="3" id="KW-1185">Reference proteome</keyword>
<evidence type="ECO:0000313" key="2">
    <source>
        <dbReference type="EMBL" id="KAJ9564192.1"/>
    </source>
</evidence>
<dbReference type="EMBL" id="JARYMX010000001">
    <property type="protein sequence ID" value="KAJ9564192.1"/>
    <property type="molecule type" value="Genomic_DNA"/>
</dbReference>
<evidence type="ECO:0000313" key="3">
    <source>
        <dbReference type="Proteomes" id="UP001172457"/>
    </source>
</evidence>
<feature type="transmembrane region" description="Helical" evidence="1">
    <location>
        <begin position="58"/>
        <end position="78"/>
    </location>
</feature>
<organism evidence="2 3">
    <name type="scientific">Centaurea solstitialis</name>
    <name type="common">yellow star-thistle</name>
    <dbReference type="NCBI Taxonomy" id="347529"/>
    <lineage>
        <taxon>Eukaryota</taxon>
        <taxon>Viridiplantae</taxon>
        <taxon>Streptophyta</taxon>
        <taxon>Embryophyta</taxon>
        <taxon>Tracheophyta</taxon>
        <taxon>Spermatophyta</taxon>
        <taxon>Magnoliopsida</taxon>
        <taxon>eudicotyledons</taxon>
        <taxon>Gunneridae</taxon>
        <taxon>Pentapetalae</taxon>
        <taxon>asterids</taxon>
        <taxon>campanulids</taxon>
        <taxon>Asterales</taxon>
        <taxon>Asteraceae</taxon>
        <taxon>Carduoideae</taxon>
        <taxon>Cardueae</taxon>
        <taxon>Centaureinae</taxon>
        <taxon>Centaurea</taxon>
    </lineage>
</organism>
<keyword evidence="1" id="KW-0812">Transmembrane</keyword>